<dbReference type="EMBL" id="FOFV01000009">
    <property type="protein sequence ID" value="SER49584.1"/>
    <property type="molecule type" value="Genomic_DNA"/>
</dbReference>
<feature type="transmembrane region" description="Helical" evidence="1">
    <location>
        <begin position="122"/>
        <end position="144"/>
    </location>
</feature>
<keyword evidence="1" id="KW-0472">Membrane</keyword>
<keyword evidence="1" id="KW-1133">Transmembrane helix</keyword>
<proteinExistence type="predicted"/>
<dbReference type="OrthoDB" id="3579673at2"/>
<evidence type="ECO:0000256" key="1">
    <source>
        <dbReference type="SAM" id="Phobius"/>
    </source>
</evidence>
<keyword evidence="1" id="KW-0812">Transmembrane</keyword>
<feature type="transmembrane region" description="Helical" evidence="1">
    <location>
        <begin position="192"/>
        <end position="213"/>
    </location>
</feature>
<name>A0A1H9PN26_9PSEU</name>
<feature type="transmembrane region" description="Helical" evidence="1">
    <location>
        <begin position="71"/>
        <end position="96"/>
    </location>
</feature>
<protein>
    <submittedName>
        <fullName evidence="2">ABC-2 family transporter protein</fullName>
    </submittedName>
</protein>
<dbReference type="AlphaFoldDB" id="A0A1H9PN26"/>
<dbReference type="Proteomes" id="UP000199503">
    <property type="component" value="Unassembled WGS sequence"/>
</dbReference>
<dbReference type="GO" id="GO:0140359">
    <property type="term" value="F:ABC-type transporter activity"/>
    <property type="evidence" value="ECO:0007669"/>
    <property type="project" value="InterPro"/>
</dbReference>
<keyword evidence="3" id="KW-1185">Reference proteome</keyword>
<feature type="transmembrane region" description="Helical" evidence="1">
    <location>
        <begin position="304"/>
        <end position="322"/>
    </location>
</feature>
<evidence type="ECO:0000313" key="2">
    <source>
        <dbReference type="EMBL" id="SER49584.1"/>
    </source>
</evidence>
<dbReference type="GO" id="GO:0005886">
    <property type="term" value="C:plasma membrane"/>
    <property type="evidence" value="ECO:0007669"/>
    <property type="project" value="UniProtKB-SubCell"/>
</dbReference>
<accession>A0A1H9PN26</accession>
<reference evidence="3" key="1">
    <citation type="submission" date="2016-10" db="EMBL/GenBank/DDBJ databases">
        <authorList>
            <person name="Varghese N."/>
            <person name="Submissions S."/>
        </authorList>
    </citation>
    <scope>NUCLEOTIDE SEQUENCE [LARGE SCALE GENOMIC DNA]</scope>
    <source>
        <strain evidence="3">DSM 44437</strain>
    </source>
</reference>
<gene>
    <name evidence="2" type="ORF">SAMN04488000_109187</name>
</gene>
<sequence>MIWAAFRLQRLQLLTLLGLLVAGSVTVVLLRSTMVDFFTSTRLIECVAPNAGPCPASPEDLDAFAANWGDLFLVGRVVIVLLPALVGVFIGAPLFAQELEQGTHVLAFTQSVSRTRWMLSKLVVALVPALVVLVVLQYLVWWWLDAAGVLGPHANGSFHVLNFGVEHVSPVGYALFAFALGTFAGAVSRRTLVAMTAGLGVFVAARFALFGLANRWVPRERRDAPVGADADLSQGGGLWVGSGWLDTAGQQVSPDRAAALTRTCKGGTETQEAYTACLQQSGVARRYVITIPESSAWLAHVYDFAVFGGLAVLLLAGTAWALRRQS</sequence>
<evidence type="ECO:0000313" key="3">
    <source>
        <dbReference type="Proteomes" id="UP000199503"/>
    </source>
</evidence>
<dbReference type="STRING" id="65499.SAMN04488000_109187"/>
<dbReference type="RefSeq" id="WP_089919487.1">
    <property type="nucleotide sequence ID" value="NZ_FOFV01000009.1"/>
</dbReference>
<organism evidence="2 3">
    <name type="scientific">Lentzea albida</name>
    <dbReference type="NCBI Taxonomy" id="65499"/>
    <lineage>
        <taxon>Bacteria</taxon>
        <taxon>Bacillati</taxon>
        <taxon>Actinomycetota</taxon>
        <taxon>Actinomycetes</taxon>
        <taxon>Pseudonocardiales</taxon>
        <taxon>Pseudonocardiaceae</taxon>
        <taxon>Lentzea</taxon>
    </lineage>
</organism>
<dbReference type="Pfam" id="PF12679">
    <property type="entry name" value="ABC2_membrane_2"/>
    <property type="match status" value="1"/>
</dbReference>
<feature type="transmembrane region" description="Helical" evidence="1">
    <location>
        <begin position="164"/>
        <end position="185"/>
    </location>
</feature>